<protein>
    <submittedName>
        <fullName evidence="2">Uncharacterized protein</fullName>
    </submittedName>
</protein>
<name>A0ABX2FWS8_9BACT</name>
<organism evidence="2 3">
    <name type="scientific">Hymenobacter caeli</name>
    <dbReference type="NCBI Taxonomy" id="2735894"/>
    <lineage>
        <taxon>Bacteria</taxon>
        <taxon>Pseudomonadati</taxon>
        <taxon>Bacteroidota</taxon>
        <taxon>Cytophagia</taxon>
        <taxon>Cytophagales</taxon>
        <taxon>Hymenobacteraceae</taxon>
        <taxon>Hymenobacter</taxon>
    </lineage>
</organism>
<accession>A0ABX2FWS8</accession>
<evidence type="ECO:0000313" key="2">
    <source>
        <dbReference type="EMBL" id="NRT21442.1"/>
    </source>
</evidence>
<dbReference type="Proteomes" id="UP000779507">
    <property type="component" value="Unassembled WGS sequence"/>
</dbReference>
<evidence type="ECO:0000313" key="3">
    <source>
        <dbReference type="Proteomes" id="UP000779507"/>
    </source>
</evidence>
<evidence type="ECO:0000256" key="1">
    <source>
        <dbReference type="SAM" id="SignalP"/>
    </source>
</evidence>
<dbReference type="EMBL" id="JABSNP010000034">
    <property type="protein sequence ID" value="NRT21442.1"/>
    <property type="molecule type" value="Genomic_DNA"/>
</dbReference>
<gene>
    <name evidence="2" type="ORF">HNP98_004289</name>
</gene>
<proteinExistence type="predicted"/>
<feature type="signal peptide" evidence="1">
    <location>
        <begin position="1"/>
        <end position="21"/>
    </location>
</feature>
<keyword evidence="3" id="KW-1185">Reference proteome</keyword>
<reference evidence="2 3" key="1">
    <citation type="submission" date="2020-05" db="EMBL/GenBank/DDBJ databases">
        <title>Genomic Encyclopedia of Type Strains, Phase IV (KMG-V): Genome sequencing to study the core and pangenomes of soil and plant-associated prokaryotes.</title>
        <authorList>
            <person name="Whitman W."/>
        </authorList>
    </citation>
    <scope>NUCLEOTIDE SEQUENCE [LARGE SCALE GENOMIC DNA]</scope>
    <source>
        <strain evidence="2 3">9A</strain>
    </source>
</reference>
<keyword evidence="1" id="KW-0732">Signal</keyword>
<sequence>MKTKLLWLMLLFGLYSTRGWGQTSSSEHGDPMRELHATMAGLDASRIPTGVLLDRMMFITNPHRFTGQGDTTTDYNGFEQQYWEFYHAALDSSQLPTLDALRARIDQRVTAGAVPLVMLSYQYNEIATTAAQDGLITIDSTNAQVTDGPDFSRSPYITGQFFSVVIPPTVPSGTIAVYVGPEFWLGTTPPPSAVQIDFGDGQGVRSVAMGSTVQVAQVNAAGTG</sequence>
<feature type="chain" id="PRO_5047072588" evidence="1">
    <location>
        <begin position="22"/>
        <end position="224"/>
    </location>
</feature>
<dbReference type="RefSeq" id="WP_173812187.1">
    <property type="nucleotide sequence ID" value="NZ_JABSNP010000034.1"/>
</dbReference>
<comment type="caution">
    <text evidence="2">The sequence shown here is derived from an EMBL/GenBank/DDBJ whole genome shotgun (WGS) entry which is preliminary data.</text>
</comment>